<dbReference type="Pfam" id="PF02191">
    <property type="entry name" value="OLF"/>
    <property type="match status" value="1"/>
</dbReference>
<protein>
    <submittedName>
        <fullName evidence="9">Collagen alpha-1(XVII) chain</fullName>
    </submittedName>
</protein>
<feature type="domain" description="Ig-like" evidence="7">
    <location>
        <begin position="175"/>
        <end position="254"/>
    </location>
</feature>
<keyword evidence="2" id="KW-0677">Repeat</keyword>
<feature type="region of interest" description="Disordered" evidence="6">
    <location>
        <begin position="610"/>
        <end position="634"/>
    </location>
</feature>
<organism evidence="9 10">
    <name type="scientific">Fragariocoptes setiger</name>
    <dbReference type="NCBI Taxonomy" id="1670756"/>
    <lineage>
        <taxon>Eukaryota</taxon>
        <taxon>Metazoa</taxon>
        <taxon>Ecdysozoa</taxon>
        <taxon>Arthropoda</taxon>
        <taxon>Chelicerata</taxon>
        <taxon>Arachnida</taxon>
        <taxon>Acari</taxon>
        <taxon>Acariformes</taxon>
        <taxon>Trombidiformes</taxon>
        <taxon>Prostigmata</taxon>
        <taxon>Eupodina</taxon>
        <taxon>Eriophyoidea</taxon>
        <taxon>Phytoptidae</taxon>
        <taxon>Fragariocoptes</taxon>
    </lineage>
</organism>
<reference evidence="9 10" key="1">
    <citation type="submission" date="2020-10" db="EMBL/GenBank/DDBJ databases">
        <authorList>
            <person name="Klimov P.B."/>
            <person name="Dyachkov S.M."/>
            <person name="Chetverikov P.E."/>
        </authorList>
    </citation>
    <scope>NUCLEOTIDE SEQUENCE [LARGE SCALE GENOMIC DNA]</scope>
    <source>
        <strain evidence="9">BMOC 18-1129-001#AD2665</strain>
        <tissue evidence="9">Entire mites</tissue>
    </source>
</reference>
<keyword evidence="4" id="KW-0393">Immunoglobulin domain</keyword>
<dbReference type="InterPro" id="IPR051170">
    <property type="entry name" value="Neural/epithelial_adhesion"/>
</dbReference>
<dbReference type="Gene3D" id="2.60.40.10">
    <property type="entry name" value="Immunoglobulins"/>
    <property type="match status" value="2"/>
</dbReference>
<keyword evidence="3" id="KW-1015">Disulfide bond</keyword>
<evidence type="ECO:0000256" key="5">
    <source>
        <dbReference type="PROSITE-ProRule" id="PRU00446"/>
    </source>
</evidence>
<dbReference type="PANTHER" id="PTHR12231:SF253">
    <property type="entry name" value="DPR-INTERACTING PROTEIN ETA, ISOFORM B-RELATED"/>
    <property type="match status" value="1"/>
</dbReference>
<dbReference type="PANTHER" id="PTHR12231">
    <property type="entry name" value="CTX-RELATED TYPE I TRANSMEMBRANE PROTEIN"/>
    <property type="match status" value="1"/>
</dbReference>
<keyword evidence="1" id="KW-0732">Signal</keyword>
<dbReference type="SUPFAM" id="SSF48726">
    <property type="entry name" value="Immunoglobulin"/>
    <property type="match status" value="2"/>
</dbReference>
<comment type="caution">
    <text evidence="9">The sequence shown here is derived from an EMBL/GenBank/DDBJ whole genome shotgun (WGS) entry which is preliminary data.</text>
</comment>
<dbReference type="SMART" id="SM00409">
    <property type="entry name" value="IG"/>
    <property type="match status" value="2"/>
</dbReference>
<gene>
    <name evidence="9" type="primary">COL17A1</name>
    <name evidence="9" type="ORF">GZH46_00607</name>
</gene>
<proteinExistence type="predicted"/>
<feature type="compositionally biased region" description="Pro residues" evidence="6">
    <location>
        <begin position="112"/>
        <end position="125"/>
    </location>
</feature>
<feature type="region of interest" description="Disordered" evidence="6">
    <location>
        <begin position="18"/>
        <end position="142"/>
    </location>
</feature>
<evidence type="ECO:0000259" key="8">
    <source>
        <dbReference type="PROSITE" id="PS51132"/>
    </source>
</evidence>
<keyword evidence="10" id="KW-1185">Reference proteome</keyword>
<dbReference type="SMART" id="SM00408">
    <property type="entry name" value="IGc2"/>
    <property type="match status" value="2"/>
</dbReference>
<dbReference type="Pfam" id="PF01391">
    <property type="entry name" value="Collagen"/>
    <property type="match status" value="1"/>
</dbReference>
<feature type="domain" description="Ig-like" evidence="7">
    <location>
        <begin position="271"/>
        <end position="384"/>
    </location>
</feature>
<feature type="non-terminal residue" evidence="9">
    <location>
        <position position="1"/>
    </location>
</feature>
<evidence type="ECO:0000313" key="10">
    <source>
        <dbReference type="Proteomes" id="UP000825002"/>
    </source>
</evidence>
<dbReference type="Proteomes" id="UP000825002">
    <property type="component" value="Unassembled WGS sequence"/>
</dbReference>
<dbReference type="EMBL" id="JAIFTH010000068">
    <property type="protein sequence ID" value="KAG9510840.1"/>
    <property type="molecule type" value="Genomic_DNA"/>
</dbReference>
<feature type="compositionally biased region" description="Basic and acidic residues" evidence="6">
    <location>
        <begin position="59"/>
        <end position="68"/>
    </location>
</feature>
<dbReference type="GO" id="GO:0005581">
    <property type="term" value="C:collagen trimer"/>
    <property type="evidence" value="ECO:0007669"/>
    <property type="project" value="UniProtKB-KW"/>
</dbReference>
<evidence type="ECO:0000313" key="9">
    <source>
        <dbReference type="EMBL" id="KAG9510840.1"/>
    </source>
</evidence>
<feature type="region of interest" description="Disordered" evidence="6">
    <location>
        <begin position="389"/>
        <end position="409"/>
    </location>
</feature>
<dbReference type="InterPro" id="IPR007110">
    <property type="entry name" value="Ig-like_dom"/>
</dbReference>
<feature type="domain" description="Olfactomedin-like" evidence="8">
    <location>
        <begin position="484"/>
        <end position="710"/>
    </location>
</feature>
<dbReference type="InterPro" id="IPR003598">
    <property type="entry name" value="Ig_sub2"/>
</dbReference>
<dbReference type="InterPro" id="IPR008160">
    <property type="entry name" value="Collagen"/>
</dbReference>
<evidence type="ECO:0000256" key="1">
    <source>
        <dbReference type="ARBA" id="ARBA00022729"/>
    </source>
</evidence>
<dbReference type="Pfam" id="PF13927">
    <property type="entry name" value="Ig_3"/>
    <property type="match status" value="1"/>
</dbReference>
<evidence type="ECO:0000256" key="3">
    <source>
        <dbReference type="ARBA" id="ARBA00023157"/>
    </source>
</evidence>
<comment type="caution">
    <text evidence="5">Lacks conserved residue(s) required for the propagation of feature annotation.</text>
</comment>
<dbReference type="PROSITE" id="PS51132">
    <property type="entry name" value="OLF"/>
    <property type="match status" value="1"/>
</dbReference>
<name>A0ABQ7SC61_9ACAR</name>
<evidence type="ECO:0000256" key="6">
    <source>
        <dbReference type="SAM" id="MobiDB-lite"/>
    </source>
</evidence>
<dbReference type="InterPro" id="IPR036179">
    <property type="entry name" value="Ig-like_dom_sf"/>
</dbReference>
<dbReference type="InterPro" id="IPR003112">
    <property type="entry name" value="Olfac-like_dom"/>
</dbReference>
<keyword evidence="9" id="KW-0176">Collagen</keyword>
<evidence type="ECO:0000256" key="2">
    <source>
        <dbReference type="ARBA" id="ARBA00022737"/>
    </source>
</evidence>
<evidence type="ECO:0000259" key="7">
    <source>
        <dbReference type="PROSITE" id="PS50835"/>
    </source>
</evidence>
<accession>A0ABQ7SC61</accession>
<dbReference type="InterPro" id="IPR003599">
    <property type="entry name" value="Ig_sub"/>
</dbReference>
<dbReference type="PROSITE" id="PS50835">
    <property type="entry name" value="IG_LIKE"/>
    <property type="match status" value="2"/>
</dbReference>
<evidence type="ECO:0000256" key="4">
    <source>
        <dbReference type="ARBA" id="ARBA00023319"/>
    </source>
</evidence>
<dbReference type="InterPro" id="IPR013783">
    <property type="entry name" value="Ig-like_fold"/>
</dbReference>
<sequence length="710" mass="76511">GDLDGDGTDEQAVTERLLAGLGIPASPQSAKVNARRKVRSSQDSQSYLSRSYSGPIGPRGERGERGPKGEPGLDGVPGLDGAPGLDGMPGADGRDGKDGMPGSNGKDGIPGAPGPPGAPGIPGTPGPKGRRGPAGRPGEAGAPGICAWSARISNISMDGACQSSTETAQAVLVPPSLVDDGEPLTRVTVDEGANVRLACAVVGVPRPHCTWRREDQYPMTLGAWSYSTLSGCWLGVIHVSRHQAGMYVCTAANGIPPPIMKKFHLDVSHAPTLRVPSRVTSKVGASAYLECISESNPASSSYWMFESRALMSIDESSPTLDDTSLQAVQPGKYKITESINQLPTGTQVTTLTLNVSFIEASDFGSYKCVSKNSRGQSVATIDLEAENQSGVSTTTNNQKEDAGTSMMIPSKSKNHAGSFYVSDKDREQSNNHSVITSNDQSTVQVFDGAWKPPSMNELSHSVNDNIIGIRKDLLATEENMRRGSTVEVLSQIGKPVFVAELDVNRWSSDAWWSMAADGKHYATNGFEPHKLYRYETFANLQANRVGRAYELSLAISGNHLVIANGSLYYWHNATRRIVCYNMAFENHTQHEIEISNGFENVFEERVGSTVRNADDEDDDNNDIHGQRSKPTPSKNDTFIEFMNLHADATDGDIWLVYGGIRLHVAKLNRASMRLEQINSLSILLSKFPNISVPLLPLPGYASVRSFEFKT</sequence>
<feature type="compositionally biased region" description="Low complexity" evidence="6">
    <location>
        <begin position="41"/>
        <end position="58"/>
    </location>
</feature>